<evidence type="ECO:0000313" key="3">
    <source>
        <dbReference type="Proteomes" id="UP000825008"/>
    </source>
</evidence>
<keyword evidence="1" id="KW-0812">Transmembrane</keyword>
<reference evidence="2" key="1">
    <citation type="submission" date="2021-08" db="EMBL/GenBank/DDBJ databases">
        <title>Whole genome sequencing of non-tuberculosis mycobacteria type-strains.</title>
        <authorList>
            <person name="Igarashi Y."/>
            <person name="Osugi A."/>
            <person name="Mitarai S."/>
        </authorList>
    </citation>
    <scope>NUCLEOTIDE SEQUENCE</scope>
    <source>
        <strain evidence="2">JCM 30995</strain>
    </source>
</reference>
<evidence type="ECO:0000313" key="2">
    <source>
        <dbReference type="EMBL" id="QZA06316.1"/>
    </source>
</evidence>
<gene>
    <name evidence="2" type="ORF">K3U94_14900</name>
</gene>
<sequence length="261" mass="27657">MDSSKVVGAIKHPAWVGVGTLAGVLTLVVAGVGYFQSANKAGGLEVSAVTVENVIELSGAEFDATGHSSERFVMDVGATPVDVTLKNNGRAALTIKKIQAQLINEVSKRDSYVKNCAFSGGGPAAITAEYALSLPVDSSGELTKQPALTDTEFKIEPGSVERLSVTIGPGEDSFYSLRVIEVGLRLIQDDNQEVNLPNIVLITPQNHVQEAIEMANSGDMYRKCLETSIATLDDALKIDGVHSAALTELRDAYQAALPRSR</sequence>
<dbReference type="RefSeq" id="WP_220694203.1">
    <property type="nucleotide sequence ID" value="NZ_CP080997.1"/>
</dbReference>
<dbReference type="EMBL" id="CP080997">
    <property type="protein sequence ID" value="QZA06316.1"/>
    <property type="molecule type" value="Genomic_DNA"/>
</dbReference>
<evidence type="ECO:0000256" key="1">
    <source>
        <dbReference type="SAM" id="Phobius"/>
    </source>
</evidence>
<keyword evidence="1" id="KW-0472">Membrane</keyword>
<proteinExistence type="predicted"/>
<dbReference type="AlphaFoldDB" id="A0A9X7WDZ0"/>
<organism evidence="2 3">
    <name type="scientific">Mycolicibacter heraklionensis</name>
    <dbReference type="NCBI Taxonomy" id="512402"/>
    <lineage>
        <taxon>Bacteria</taxon>
        <taxon>Bacillati</taxon>
        <taxon>Actinomycetota</taxon>
        <taxon>Actinomycetes</taxon>
        <taxon>Mycobacteriales</taxon>
        <taxon>Mycobacteriaceae</taxon>
        <taxon>Mycolicibacter</taxon>
    </lineage>
</organism>
<keyword evidence="1" id="KW-1133">Transmembrane helix</keyword>
<feature type="transmembrane region" description="Helical" evidence="1">
    <location>
        <begin position="12"/>
        <end position="35"/>
    </location>
</feature>
<dbReference type="Proteomes" id="UP000825008">
    <property type="component" value="Chromosome"/>
</dbReference>
<accession>A0A9X7WDZ0</accession>
<name>A0A9X7WDZ0_9MYCO</name>
<protein>
    <submittedName>
        <fullName evidence="2">Uncharacterized protein</fullName>
    </submittedName>
</protein>
<dbReference type="KEGG" id="mher:K3U94_14900"/>